<name>A0A8J3T981_9ACTN</name>
<evidence type="ECO:0000259" key="1">
    <source>
        <dbReference type="PROSITE" id="PS50883"/>
    </source>
</evidence>
<evidence type="ECO:0000259" key="2">
    <source>
        <dbReference type="PROSITE" id="PS50887"/>
    </source>
</evidence>
<sequence length="321" mass="34533">MDGYELLVQASIGVTEAGTGDDPESLLRKADIAMYAAKESGKDSFARYQPGMGADILDHAQLGAQLRQALDGGQLTVRYQPVVRLADRRIIGMEALVRWRHPERGEISPGDFIPTAERTGLIVPLGRWVLREACRQKAAWREAYGDSSPSTIGVNVSGRQLLQPGFADEVADAVHEAGLEPHHLVLEVTENAVLTGGQAFDTLHALRAFGVKIALDDFGTGQSSLRLIRTCPVHILKLDKSFVLAAATTGTQARRQAAVASAVLRIAEDLELDAVAEGIENAEHADRMAALGYRLGQGYHLVRPLPAGEIGALLAREVAPR</sequence>
<protein>
    <recommendedName>
        <fullName evidence="5">EAL domain-containing protein</fullName>
    </recommendedName>
</protein>
<dbReference type="InterPro" id="IPR050706">
    <property type="entry name" value="Cyclic-di-GMP_PDE-like"/>
</dbReference>
<feature type="domain" description="GGDEF" evidence="2">
    <location>
        <begin position="1"/>
        <end position="50"/>
    </location>
</feature>
<accession>A0A8J3T981</accession>
<reference evidence="3" key="1">
    <citation type="submission" date="2021-01" db="EMBL/GenBank/DDBJ databases">
        <title>Whole genome shotgun sequence of Planosporangium mesophilum NBRC 109066.</title>
        <authorList>
            <person name="Komaki H."/>
            <person name="Tamura T."/>
        </authorList>
    </citation>
    <scope>NUCLEOTIDE SEQUENCE</scope>
    <source>
        <strain evidence="3">NBRC 109066</strain>
    </source>
</reference>
<gene>
    <name evidence="3" type="ORF">Pme01_11990</name>
</gene>
<dbReference type="InterPro" id="IPR043128">
    <property type="entry name" value="Rev_trsase/Diguanyl_cyclase"/>
</dbReference>
<dbReference type="EMBL" id="BOON01000010">
    <property type="protein sequence ID" value="GII21602.1"/>
    <property type="molecule type" value="Genomic_DNA"/>
</dbReference>
<dbReference type="InterPro" id="IPR001633">
    <property type="entry name" value="EAL_dom"/>
</dbReference>
<dbReference type="InterPro" id="IPR029787">
    <property type="entry name" value="Nucleotide_cyclase"/>
</dbReference>
<proteinExistence type="predicted"/>
<dbReference type="Pfam" id="PF00563">
    <property type="entry name" value="EAL"/>
    <property type="match status" value="1"/>
</dbReference>
<dbReference type="AlphaFoldDB" id="A0A8J3T981"/>
<evidence type="ECO:0000313" key="4">
    <source>
        <dbReference type="Proteomes" id="UP000599074"/>
    </source>
</evidence>
<comment type="caution">
    <text evidence="3">The sequence shown here is derived from an EMBL/GenBank/DDBJ whole genome shotgun (WGS) entry which is preliminary data.</text>
</comment>
<dbReference type="SUPFAM" id="SSF55073">
    <property type="entry name" value="Nucleotide cyclase"/>
    <property type="match status" value="1"/>
</dbReference>
<dbReference type="GO" id="GO:0071111">
    <property type="term" value="F:cyclic-guanylate-specific phosphodiesterase activity"/>
    <property type="evidence" value="ECO:0007669"/>
    <property type="project" value="InterPro"/>
</dbReference>
<dbReference type="InterPro" id="IPR035919">
    <property type="entry name" value="EAL_sf"/>
</dbReference>
<organism evidence="3 4">
    <name type="scientific">Planosporangium mesophilum</name>
    <dbReference type="NCBI Taxonomy" id="689768"/>
    <lineage>
        <taxon>Bacteria</taxon>
        <taxon>Bacillati</taxon>
        <taxon>Actinomycetota</taxon>
        <taxon>Actinomycetes</taxon>
        <taxon>Micromonosporales</taxon>
        <taxon>Micromonosporaceae</taxon>
        <taxon>Planosporangium</taxon>
    </lineage>
</organism>
<dbReference type="Gene3D" id="3.20.20.450">
    <property type="entry name" value="EAL domain"/>
    <property type="match status" value="1"/>
</dbReference>
<dbReference type="SMART" id="SM00052">
    <property type="entry name" value="EAL"/>
    <property type="match status" value="1"/>
</dbReference>
<dbReference type="PANTHER" id="PTHR33121:SF70">
    <property type="entry name" value="SIGNALING PROTEIN YKOW"/>
    <property type="match status" value="1"/>
</dbReference>
<feature type="domain" description="EAL" evidence="1">
    <location>
        <begin position="59"/>
        <end position="318"/>
    </location>
</feature>
<evidence type="ECO:0008006" key="5">
    <source>
        <dbReference type="Google" id="ProtNLM"/>
    </source>
</evidence>
<evidence type="ECO:0000313" key="3">
    <source>
        <dbReference type="EMBL" id="GII21602.1"/>
    </source>
</evidence>
<dbReference type="InterPro" id="IPR000160">
    <property type="entry name" value="GGDEF_dom"/>
</dbReference>
<dbReference type="Gene3D" id="3.30.70.270">
    <property type="match status" value="1"/>
</dbReference>
<dbReference type="PANTHER" id="PTHR33121">
    <property type="entry name" value="CYCLIC DI-GMP PHOSPHODIESTERASE PDEF"/>
    <property type="match status" value="1"/>
</dbReference>
<dbReference type="SUPFAM" id="SSF141868">
    <property type="entry name" value="EAL domain-like"/>
    <property type="match status" value="1"/>
</dbReference>
<dbReference type="Proteomes" id="UP000599074">
    <property type="component" value="Unassembled WGS sequence"/>
</dbReference>
<dbReference type="PROSITE" id="PS50887">
    <property type="entry name" value="GGDEF"/>
    <property type="match status" value="1"/>
</dbReference>
<keyword evidence="4" id="KW-1185">Reference proteome</keyword>
<dbReference type="CDD" id="cd01948">
    <property type="entry name" value="EAL"/>
    <property type="match status" value="1"/>
</dbReference>
<dbReference type="PROSITE" id="PS50883">
    <property type="entry name" value="EAL"/>
    <property type="match status" value="1"/>
</dbReference>